<accession>A0A2I0ASR2</accession>
<organism evidence="2 3">
    <name type="scientific">Apostasia shenzhenica</name>
    <dbReference type="NCBI Taxonomy" id="1088818"/>
    <lineage>
        <taxon>Eukaryota</taxon>
        <taxon>Viridiplantae</taxon>
        <taxon>Streptophyta</taxon>
        <taxon>Embryophyta</taxon>
        <taxon>Tracheophyta</taxon>
        <taxon>Spermatophyta</taxon>
        <taxon>Magnoliopsida</taxon>
        <taxon>Liliopsida</taxon>
        <taxon>Asparagales</taxon>
        <taxon>Orchidaceae</taxon>
        <taxon>Apostasioideae</taxon>
        <taxon>Apostasia</taxon>
    </lineage>
</organism>
<keyword evidence="3" id="KW-1185">Reference proteome</keyword>
<dbReference type="Proteomes" id="UP000236161">
    <property type="component" value="Unassembled WGS sequence"/>
</dbReference>
<feature type="transmembrane region" description="Helical" evidence="1">
    <location>
        <begin position="34"/>
        <end position="54"/>
    </location>
</feature>
<keyword evidence="1" id="KW-1133">Transmembrane helix</keyword>
<evidence type="ECO:0000256" key="1">
    <source>
        <dbReference type="SAM" id="Phobius"/>
    </source>
</evidence>
<name>A0A2I0ASR2_9ASPA</name>
<proteinExistence type="predicted"/>
<keyword evidence="1" id="KW-0472">Membrane</keyword>
<sequence>MYDTDTGDRQSQVDKRATIRERSMNGQKYRSMLFMQWIDGLIVEFCTPVIYRFYRTIRFESHLRTTHGGMLQAIS</sequence>
<evidence type="ECO:0000313" key="2">
    <source>
        <dbReference type="EMBL" id="PKA58589.1"/>
    </source>
</evidence>
<dbReference type="EMBL" id="KZ451951">
    <property type="protein sequence ID" value="PKA58589.1"/>
    <property type="molecule type" value="Genomic_DNA"/>
</dbReference>
<protein>
    <submittedName>
        <fullName evidence="2">Uncharacterized protein</fullName>
    </submittedName>
</protein>
<keyword evidence="1" id="KW-0812">Transmembrane</keyword>
<reference evidence="2 3" key="1">
    <citation type="journal article" date="2017" name="Nature">
        <title>The Apostasia genome and the evolution of orchids.</title>
        <authorList>
            <person name="Zhang G.Q."/>
            <person name="Liu K.W."/>
            <person name="Li Z."/>
            <person name="Lohaus R."/>
            <person name="Hsiao Y.Y."/>
            <person name="Niu S.C."/>
            <person name="Wang J.Y."/>
            <person name="Lin Y.C."/>
            <person name="Xu Q."/>
            <person name="Chen L.J."/>
            <person name="Yoshida K."/>
            <person name="Fujiwara S."/>
            <person name="Wang Z.W."/>
            <person name="Zhang Y.Q."/>
            <person name="Mitsuda N."/>
            <person name="Wang M."/>
            <person name="Liu G.H."/>
            <person name="Pecoraro L."/>
            <person name="Huang H.X."/>
            <person name="Xiao X.J."/>
            <person name="Lin M."/>
            <person name="Wu X.Y."/>
            <person name="Wu W.L."/>
            <person name="Chen Y.Y."/>
            <person name="Chang S.B."/>
            <person name="Sakamoto S."/>
            <person name="Ohme-Takagi M."/>
            <person name="Yagi M."/>
            <person name="Zeng S.J."/>
            <person name="Shen C.Y."/>
            <person name="Yeh C.M."/>
            <person name="Luo Y.B."/>
            <person name="Tsai W.C."/>
            <person name="Van de Peer Y."/>
            <person name="Liu Z.J."/>
        </authorList>
    </citation>
    <scope>NUCLEOTIDE SEQUENCE [LARGE SCALE GENOMIC DNA]</scope>
    <source>
        <strain evidence="3">cv. Shenzhen</strain>
        <tissue evidence="2">Stem</tissue>
    </source>
</reference>
<dbReference type="AlphaFoldDB" id="A0A2I0ASR2"/>
<gene>
    <name evidence="2" type="ORF">AXF42_Ash008876</name>
</gene>
<evidence type="ECO:0000313" key="3">
    <source>
        <dbReference type="Proteomes" id="UP000236161"/>
    </source>
</evidence>